<dbReference type="EMBL" id="JAWWNJ010000089">
    <property type="protein sequence ID" value="KAK7000384.1"/>
    <property type="molecule type" value="Genomic_DNA"/>
</dbReference>
<reference evidence="1 2" key="1">
    <citation type="journal article" date="2024" name="J Genomics">
        <title>Draft genome sequencing and assembly of Favolaschia claudopus CIRM-BRFM 2984 isolated from oak limbs.</title>
        <authorList>
            <person name="Navarro D."/>
            <person name="Drula E."/>
            <person name="Chaduli D."/>
            <person name="Cazenave R."/>
            <person name="Ahrendt S."/>
            <person name="Wang J."/>
            <person name="Lipzen A."/>
            <person name="Daum C."/>
            <person name="Barry K."/>
            <person name="Grigoriev I.V."/>
            <person name="Favel A."/>
            <person name="Rosso M.N."/>
            <person name="Martin F."/>
        </authorList>
    </citation>
    <scope>NUCLEOTIDE SEQUENCE [LARGE SCALE GENOMIC DNA]</scope>
    <source>
        <strain evidence="1 2">CIRM-BRFM 2984</strain>
    </source>
</reference>
<evidence type="ECO:0000313" key="1">
    <source>
        <dbReference type="EMBL" id="KAK7000384.1"/>
    </source>
</evidence>
<dbReference type="Pfam" id="PF19287">
    <property type="entry name" value="DUF5910"/>
    <property type="match status" value="1"/>
</dbReference>
<dbReference type="InterPro" id="IPR036412">
    <property type="entry name" value="HAD-like_sf"/>
</dbReference>
<accession>A0AAW0A2K4</accession>
<organism evidence="1 2">
    <name type="scientific">Favolaschia claudopus</name>
    <dbReference type="NCBI Taxonomy" id="2862362"/>
    <lineage>
        <taxon>Eukaryota</taxon>
        <taxon>Fungi</taxon>
        <taxon>Dikarya</taxon>
        <taxon>Basidiomycota</taxon>
        <taxon>Agaricomycotina</taxon>
        <taxon>Agaricomycetes</taxon>
        <taxon>Agaricomycetidae</taxon>
        <taxon>Agaricales</taxon>
        <taxon>Marasmiineae</taxon>
        <taxon>Mycenaceae</taxon>
        <taxon>Favolaschia</taxon>
    </lineage>
</organism>
<dbReference type="InterPro" id="IPR023214">
    <property type="entry name" value="HAD_sf"/>
</dbReference>
<evidence type="ECO:0000313" key="2">
    <source>
        <dbReference type="Proteomes" id="UP001362999"/>
    </source>
</evidence>
<dbReference type="PANTHER" id="PTHR17901">
    <property type="entry name" value="MAGNESIUM-DEPENDENT PHOSPHATASE 1 MDP1"/>
    <property type="match status" value="1"/>
</dbReference>
<dbReference type="Gene3D" id="3.40.50.1000">
    <property type="entry name" value="HAD superfamily/HAD-like"/>
    <property type="match status" value="1"/>
</dbReference>
<dbReference type="InterPro" id="IPR045564">
    <property type="entry name" value="DUF5910"/>
</dbReference>
<dbReference type="InterPro" id="IPR010036">
    <property type="entry name" value="MDP_1_eu_arc"/>
</dbReference>
<dbReference type="PANTHER" id="PTHR17901:SF14">
    <property type="entry name" value="MAGNESIUM-DEPENDENT PHOSPHATASE 1"/>
    <property type="match status" value="1"/>
</dbReference>
<gene>
    <name evidence="1" type="ORF">R3P38DRAFT_1846221</name>
</gene>
<dbReference type="AlphaFoldDB" id="A0AAW0A2K4"/>
<sequence length="390" mass="45244">MGTISSTYDLDGTVWRGWLDANRFSHEDNLYRTGNTIVDRRNSHNTIMLFPHVLPVIQDLLAHGVQVAVVSRNTSKALCDRALWHFGIIGSVSYDEVYDVSKINHFARIQTYTAQSGEQIDFSDMLLFDDDPKNREVEITFGVTFKTIQKGKGLTWKSYQEGLAVWRRNKFCMRSIPASLSVQHKKRFVGWVGTSGAIAARYRQGLRRQDYSRPARYGYGLYLTDDPAIAMFFAKWDRPLHDSYICAIYARDGELFDKIHKLWIPEANLLQTDNEHGTEDEIAQSQENRDQYFADRFNIQKPYILFSRHHHMPEMGLSVTPGRFNEMVVYPQLQDSLFYAEWAVPAAQFYARYLPYLQGRAVPFEGMVSRWGIRVAPETILECKRHREML</sequence>
<keyword evidence="2" id="KW-1185">Reference proteome</keyword>
<protein>
    <submittedName>
        <fullName evidence="1">Acid phosphatase-domain-containing protein</fullName>
    </submittedName>
</protein>
<dbReference type="Pfam" id="PF12689">
    <property type="entry name" value="Acid_PPase"/>
    <property type="match status" value="1"/>
</dbReference>
<dbReference type="Proteomes" id="UP001362999">
    <property type="component" value="Unassembled WGS sequence"/>
</dbReference>
<comment type="caution">
    <text evidence="1">The sequence shown here is derived from an EMBL/GenBank/DDBJ whole genome shotgun (WGS) entry which is preliminary data.</text>
</comment>
<dbReference type="GO" id="GO:0003993">
    <property type="term" value="F:acid phosphatase activity"/>
    <property type="evidence" value="ECO:0007669"/>
    <property type="project" value="TreeGrafter"/>
</dbReference>
<proteinExistence type="predicted"/>
<dbReference type="SUPFAM" id="SSF56784">
    <property type="entry name" value="HAD-like"/>
    <property type="match status" value="1"/>
</dbReference>
<name>A0AAW0A2K4_9AGAR</name>